<protein>
    <recommendedName>
        <fullName evidence="2">Flagellar hook-length control protein-like C-terminal domain-containing protein</fullName>
    </recommendedName>
</protein>
<dbReference type="InterPro" id="IPR021136">
    <property type="entry name" value="Flagellar_hook_control-like_C"/>
</dbReference>
<feature type="region of interest" description="Disordered" evidence="1">
    <location>
        <begin position="36"/>
        <end position="113"/>
    </location>
</feature>
<accession>A0A073J5T4</accession>
<evidence type="ECO:0000313" key="4">
    <source>
        <dbReference type="Proteomes" id="UP000027746"/>
    </source>
</evidence>
<sequence length="553" mass="57172">MIHSGSPAAPRSTAVAASDPAVSFAATFDQLLPLQENGTTVTAQDLPDADTQVDGLPDIEGATPEEEKQEGGEAAALSQMPSRLPALAQEAPVSRHDAPPEVKAKGSKHPRSGAESVITFATGSGSVMPPVAQVESLPPAATAMPGKAALHGPSVEAHAAPEPLHEMASKEQHVGQSPNKTPQSTESDTVETSRSAQSPLIEPRTILLEDAFSKAAAAPKNAPPLLTETPDLPPARPTHTPAALHKAPPPMPASTRPATAPDRPIRIDVSAVPVTSAKQPLLTPIRPTAPLVQATPGAALPKAEKPAQPMQPATTSVTVRLITAPAQPANAIPPDPQPTAATENVLPRDPVDPPVIRQTANHPAPPQPTPAPVTTEIRAPASQVSTDPIPVDAAPDAIFTDMRASGAPPAQTHSVTTPAAPTHPHATVARQVAEAAVQSSADRQIELTLNPAELGRVRMSLSTNDAGASVTIHADRPETLDLMRRNIGELESEFADMGYGDVNFAFSGGDGAQDQRDDTPPHKTQPIADIATDAADLEGDTPLSPDSAMDIRV</sequence>
<dbReference type="CDD" id="cd17470">
    <property type="entry name" value="T3SS_Flik_C"/>
    <property type="match status" value="1"/>
</dbReference>
<gene>
    <name evidence="3" type="ORF">SUH3_10315</name>
</gene>
<feature type="compositionally biased region" description="Polar residues" evidence="1">
    <location>
        <begin position="174"/>
        <end position="198"/>
    </location>
</feature>
<feature type="compositionally biased region" description="Low complexity" evidence="1">
    <location>
        <begin position="218"/>
        <end position="230"/>
    </location>
</feature>
<reference evidence="3 4" key="1">
    <citation type="submission" date="2014-01" db="EMBL/GenBank/DDBJ databases">
        <title>Sulfitobacter sp. H3 (MCCC 1A00686) Genome Sequencing.</title>
        <authorList>
            <person name="Lai Q."/>
            <person name="Hong Z."/>
        </authorList>
    </citation>
    <scope>NUCLEOTIDE SEQUENCE [LARGE SCALE GENOMIC DNA]</scope>
    <source>
        <strain evidence="3 4">H3</strain>
    </source>
</reference>
<feature type="region of interest" description="Disordered" evidence="1">
    <location>
        <begin position="507"/>
        <end position="553"/>
    </location>
</feature>
<dbReference type="Pfam" id="PF02120">
    <property type="entry name" value="Flg_hook"/>
    <property type="match status" value="1"/>
</dbReference>
<evidence type="ECO:0000259" key="2">
    <source>
        <dbReference type="Pfam" id="PF02120"/>
    </source>
</evidence>
<feature type="region of interest" description="Disordered" evidence="1">
    <location>
        <begin position="167"/>
        <end position="202"/>
    </location>
</feature>
<keyword evidence="4" id="KW-1185">Reference proteome</keyword>
<comment type="caution">
    <text evidence="3">The sequence shown here is derived from an EMBL/GenBank/DDBJ whole genome shotgun (WGS) entry which is preliminary data.</text>
</comment>
<dbReference type="Gene3D" id="3.30.750.140">
    <property type="match status" value="1"/>
</dbReference>
<feature type="compositionally biased region" description="Basic and acidic residues" evidence="1">
    <location>
        <begin position="93"/>
        <end position="104"/>
    </location>
</feature>
<dbReference type="AlphaFoldDB" id="A0A073J5T4"/>
<organism evidence="3 4">
    <name type="scientific">Pseudosulfitobacter pseudonitzschiae</name>
    <dbReference type="NCBI Taxonomy" id="1402135"/>
    <lineage>
        <taxon>Bacteria</taxon>
        <taxon>Pseudomonadati</taxon>
        <taxon>Pseudomonadota</taxon>
        <taxon>Alphaproteobacteria</taxon>
        <taxon>Rhodobacterales</taxon>
        <taxon>Roseobacteraceae</taxon>
        <taxon>Pseudosulfitobacter</taxon>
    </lineage>
</organism>
<feature type="domain" description="Flagellar hook-length control protein-like C-terminal" evidence="2">
    <location>
        <begin position="443"/>
        <end position="514"/>
    </location>
</feature>
<feature type="region of interest" description="Disordered" evidence="1">
    <location>
        <begin position="218"/>
        <end position="264"/>
    </location>
</feature>
<dbReference type="EMBL" id="JAMD01000002">
    <property type="protein sequence ID" value="KEJ97160.1"/>
    <property type="molecule type" value="Genomic_DNA"/>
</dbReference>
<dbReference type="InterPro" id="IPR038610">
    <property type="entry name" value="FliK-like_C_sf"/>
</dbReference>
<feature type="region of interest" description="Disordered" evidence="1">
    <location>
        <begin position="327"/>
        <end position="371"/>
    </location>
</feature>
<proteinExistence type="predicted"/>
<evidence type="ECO:0000256" key="1">
    <source>
        <dbReference type="SAM" id="MobiDB-lite"/>
    </source>
</evidence>
<dbReference type="Proteomes" id="UP000027746">
    <property type="component" value="Unassembled WGS sequence"/>
</dbReference>
<name>A0A073J5T4_9RHOB</name>
<evidence type="ECO:0000313" key="3">
    <source>
        <dbReference type="EMBL" id="KEJ97160.1"/>
    </source>
</evidence>